<dbReference type="GO" id="GO:0030975">
    <property type="term" value="F:thiamine binding"/>
    <property type="evidence" value="ECO:0007669"/>
    <property type="project" value="InterPro"/>
</dbReference>
<dbReference type="Proteomes" id="UP000054921">
    <property type="component" value="Unassembled WGS sequence"/>
</dbReference>
<dbReference type="SUPFAM" id="SSF63999">
    <property type="entry name" value="Thiamin pyrophosphokinase, catalytic domain"/>
    <property type="match status" value="1"/>
</dbReference>
<dbReference type="InterPro" id="IPR007371">
    <property type="entry name" value="TPK_catalytic"/>
</dbReference>
<proteinExistence type="predicted"/>
<name>A0A0W0SB53_9GAMM</name>
<dbReference type="PANTHER" id="PTHR41299">
    <property type="entry name" value="THIAMINE PYROPHOSPHOKINASE"/>
    <property type="match status" value="1"/>
</dbReference>
<gene>
    <name evidence="7" type="ORF">Lche_2619</name>
    <name evidence="8" type="ORF">NCTC11976_00984</name>
</gene>
<evidence type="ECO:0000313" key="8">
    <source>
        <dbReference type="EMBL" id="VEB34722.1"/>
    </source>
</evidence>
<dbReference type="GO" id="GO:0005524">
    <property type="term" value="F:ATP binding"/>
    <property type="evidence" value="ECO:0007669"/>
    <property type="project" value="UniProtKB-KW"/>
</dbReference>
<dbReference type="SUPFAM" id="SSF63862">
    <property type="entry name" value="Thiamin pyrophosphokinase, substrate-binding domain"/>
    <property type="match status" value="1"/>
</dbReference>
<dbReference type="InterPro" id="IPR007373">
    <property type="entry name" value="Thiamin_PyroPKinase_B1-bd"/>
</dbReference>
<organism evidence="7 9">
    <name type="scientific">Legionella cherrii</name>
    <dbReference type="NCBI Taxonomy" id="28084"/>
    <lineage>
        <taxon>Bacteria</taxon>
        <taxon>Pseudomonadati</taxon>
        <taxon>Pseudomonadota</taxon>
        <taxon>Gammaproteobacteria</taxon>
        <taxon>Legionellales</taxon>
        <taxon>Legionellaceae</taxon>
        <taxon>Legionella</taxon>
    </lineage>
</organism>
<dbReference type="Proteomes" id="UP000277577">
    <property type="component" value="Chromosome"/>
</dbReference>
<reference evidence="8 10" key="2">
    <citation type="submission" date="2018-12" db="EMBL/GenBank/DDBJ databases">
        <authorList>
            <consortium name="Pathogen Informatics"/>
        </authorList>
    </citation>
    <scope>NUCLEOTIDE SEQUENCE [LARGE SCALE GENOMIC DNA]</scope>
    <source>
        <strain evidence="8 10">NCTC11976</strain>
    </source>
</reference>
<dbReference type="CDD" id="cd07995">
    <property type="entry name" value="TPK"/>
    <property type="match status" value="1"/>
</dbReference>
<dbReference type="GO" id="GO:0006772">
    <property type="term" value="P:thiamine metabolic process"/>
    <property type="evidence" value="ECO:0007669"/>
    <property type="project" value="UniProtKB-UniRule"/>
</dbReference>
<dbReference type="NCBIfam" id="TIGR01378">
    <property type="entry name" value="thi_PPkinase"/>
    <property type="match status" value="1"/>
</dbReference>
<dbReference type="EC" id="2.7.6.2" evidence="5"/>
<keyword evidence="1" id="KW-0808">Transferase</keyword>
<evidence type="ECO:0000313" key="9">
    <source>
        <dbReference type="Proteomes" id="UP000054921"/>
    </source>
</evidence>
<evidence type="ECO:0000256" key="3">
    <source>
        <dbReference type="ARBA" id="ARBA00022777"/>
    </source>
</evidence>
<keyword evidence="4" id="KW-0067">ATP-binding</keyword>
<dbReference type="InterPro" id="IPR036371">
    <property type="entry name" value="TPK_B1-bd_sf"/>
</dbReference>
<dbReference type="GO" id="GO:0009229">
    <property type="term" value="P:thiamine diphosphate biosynthetic process"/>
    <property type="evidence" value="ECO:0007669"/>
    <property type="project" value="InterPro"/>
</dbReference>
<dbReference type="EMBL" id="LR134173">
    <property type="protein sequence ID" value="VEB34722.1"/>
    <property type="molecule type" value="Genomic_DNA"/>
</dbReference>
<evidence type="ECO:0000256" key="4">
    <source>
        <dbReference type="ARBA" id="ARBA00022840"/>
    </source>
</evidence>
<dbReference type="SMART" id="SM00983">
    <property type="entry name" value="TPK_B1_binding"/>
    <property type="match status" value="1"/>
</dbReference>
<keyword evidence="2" id="KW-0547">Nucleotide-binding</keyword>
<dbReference type="PATRIC" id="fig|28084.5.peg.2833"/>
<evidence type="ECO:0000313" key="7">
    <source>
        <dbReference type="EMBL" id="KTC80599.1"/>
    </source>
</evidence>
<evidence type="ECO:0000256" key="5">
    <source>
        <dbReference type="NCBIfam" id="TIGR01378"/>
    </source>
</evidence>
<dbReference type="PANTHER" id="PTHR41299:SF1">
    <property type="entry name" value="THIAMINE PYROPHOSPHOKINASE"/>
    <property type="match status" value="1"/>
</dbReference>
<dbReference type="InterPro" id="IPR006282">
    <property type="entry name" value="Thi_PPkinase"/>
</dbReference>
<keyword evidence="10" id="KW-1185">Reference proteome</keyword>
<evidence type="ECO:0000259" key="6">
    <source>
        <dbReference type="SMART" id="SM00983"/>
    </source>
</evidence>
<protein>
    <recommendedName>
        <fullName evidence="5">Thiamine diphosphokinase</fullName>
        <ecNumber evidence="5">2.7.6.2</ecNumber>
    </recommendedName>
</protein>
<dbReference type="EMBL" id="LNXW01000013">
    <property type="protein sequence ID" value="KTC80599.1"/>
    <property type="molecule type" value="Genomic_DNA"/>
</dbReference>
<dbReference type="GO" id="GO:0004788">
    <property type="term" value="F:thiamine diphosphokinase activity"/>
    <property type="evidence" value="ECO:0007669"/>
    <property type="project" value="UniProtKB-UniRule"/>
</dbReference>
<dbReference type="AlphaFoldDB" id="A0A0W0SB53"/>
<sequence>MMHDVINLTGYQSILCLNGELPESSFFKTLSLPIIAADGAANSLLERGISPHLITGDFDSVRPALLENHPFLHSADQNFSDYQKAMHYLKENDLLPAIIVGINGGHLDHILNNINIFMETNCLLYAPPIRGFVLNEKSSMGCSLPMHTKISLIGIPTATISSKGLQWELNQSQLSFPGKTSCFNRTRLSDIVLEIHQGSVLVLIYEQMIEDAGLMFANP</sequence>
<dbReference type="GO" id="GO:0016301">
    <property type="term" value="F:kinase activity"/>
    <property type="evidence" value="ECO:0007669"/>
    <property type="project" value="UniProtKB-KW"/>
</dbReference>
<evidence type="ECO:0000313" key="10">
    <source>
        <dbReference type="Proteomes" id="UP000277577"/>
    </source>
</evidence>
<dbReference type="InterPro" id="IPR036759">
    <property type="entry name" value="TPK_catalytic_sf"/>
</dbReference>
<feature type="domain" description="Thiamin pyrophosphokinase thiamin-binding" evidence="6">
    <location>
        <begin position="141"/>
        <end position="201"/>
    </location>
</feature>
<keyword evidence="3 7" id="KW-0418">Kinase</keyword>
<reference evidence="7 9" key="1">
    <citation type="submission" date="2015-11" db="EMBL/GenBank/DDBJ databases">
        <title>Genomic analysis of 38 Legionella species identifies large and diverse effector repertoires.</title>
        <authorList>
            <person name="Burstein D."/>
            <person name="Amaro F."/>
            <person name="Zusman T."/>
            <person name="Lifshitz Z."/>
            <person name="Cohen O."/>
            <person name="Gilbert J.A."/>
            <person name="Pupko T."/>
            <person name="Shuman H.A."/>
            <person name="Segal G."/>
        </authorList>
    </citation>
    <scope>NUCLEOTIDE SEQUENCE [LARGE SCALE GENOMIC DNA]</scope>
    <source>
        <strain evidence="7 9">ORW</strain>
    </source>
</reference>
<accession>A0A0W0SB53</accession>
<dbReference type="Gene3D" id="3.40.50.10240">
    <property type="entry name" value="Thiamin pyrophosphokinase, catalytic domain"/>
    <property type="match status" value="1"/>
</dbReference>
<dbReference type="STRING" id="28084.Lche_2619"/>
<evidence type="ECO:0000256" key="2">
    <source>
        <dbReference type="ARBA" id="ARBA00022741"/>
    </source>
</evidence>
<dbReference type="InterPro" id="IPR053149">
    <property type="entry name" value="TPK"/>
</dbReference>
<dbReference type="Pfam" id="PF04263">
    <property type="entry name" value="TPK_catalytic"/>
    <property type="match status" value="1"/>
</dbReference>
<evidence type="ECO:0000256" key="1">
    <source>
        <dbReference type="ARBA" id="ARBA00022679"/>
    </source>
</evidence>